<feature type="non-terminal residue" evidence="12">
    <location>
        <position position="392"/>
    </location>
</feature>
<dbReference type="GO" id="GO:0003700">
    <property type="term" value="F:DNA-binding transcription factor activity"/>
    <property type="evidence" value="ECO:0007669"/>
    <property type="project" value="InterPro"/>
</dbReference>
<feature type="domain" description="Nuclear receptor" evidence="10">
    <location>
        <begin position="9"/>
        <end position="85"/>
    </location>
</feature>
<keyword evidence="7 9" id="KW-0675">Receptor</keyword>
<reference evidence="13" key="1">
    <citation type="submission" date="2022-10" db="EMBL/GenBank/DDBJ databases">
        <title>Genome assembly of Pristionchus species.</title>
        <authorList>
            <person name="Yoshida K."/>
            <person name="Sommer R.J."/>
        </authorList>
    </citation>
    <scope>NUCLEOTIDE SEQUENCE [LARGE SCALE GENOMIC DNA]</scope>
    <source>
        <strain evidence="13">RS5460</strain>
    </source>
</reference>
<dbReference type="Proteomes" id="UP001328107">
    <property type="component" value="Unassembled WGS sequence"/>
</dbReference>
<dbReference type="SMART" id="SM00399">
    <property type="entry name" value="ZnF_C4"/>
    <property type="match status" value="1"/>
</dbReference>
<evidence type="ECO:0000256" key="4">
    <source>
        <dbReference type="ARBA" id="ARBA00023015"/>
    </source>
</evidence>
<keyword evidence="13" id="KW-1185">Reference proteome</keyword>
<dbReference type="AlphaFoldDB" id="A0AAN5I037"/>
<evidence type="ECO:0000256" key="6">
    <source>
        <dbReference type="ARBA" id="ARBA00023163"/>
    </source>
</evidence>
<protein>
    <recommendedName>
        <fullName evidence="14">Nuclear receptor</fullName>
    </recommendedName>
</protein>
<keyword evidence="4 9" id="KW-0805">Transcription regulation</keyword>
<dbReference type="GO" id="GO:0008270">
    <property type="term" value="F:zinc ion binding"/>
    <property type="evidence" value="ECO:0007669"/>
    <property type="project" value="UniProtKB-KW"/>
</dbReference>
<comment type="caution">
    <text evidence="12">The sequence shown here is derived from an EMBL/GenBank/DDBJ whole genome shotgun (WGS) entry which is preliminary data.</text>
</comment>
<dbReference type="Gene3D" id="3.30.50.10">
    <property type="entry name" value="Erythroid Transcription Factor GATA-1, subunit A"/>
    <property type="match status" value="1"/>
</dbReference>
<keyword evidence="8 9" id="KW-0539">Nucleus</keyword>
<evidence type="ECO:0000256" key="1">
    <source>
        <dbReference type="ARBA" id="ARBA00022723"/>
    </source>
</evidence>
<dbReference type="PANTHER" id="PTHR46011">
    <property type="entry name" value="NUCLEAR HORMONE RECEPTOR FAMILY MEMBER NHR-86-RELATED"/>
    <property type="match status" value="1"/>
</dbReference>
<dbReference type="InterPro" id="IPR000536">
    <property type="entry name" value="Nucl_hrmn_rcpt_lig-bd"/>
</dbReference>
<evidence type="ECO:0000256" key="2">
    <source>
        <dbReference type="ARBA" id="ARBA00022771"/>
    </source>
</evidence>
<keyword evidence="2 9" id="KW-0863">Zinc-finger</keyword>
<comment type="similarity">
    <text evidence="9">Belongs to the nuclear hormone receptor family.</text>
</comment>
<keyword evidence="6 9" id="KW-0804">Transcription</keyword>
<dbReference type="PRINTS" id="PR00047">
    <property type="entry name" value="STROIDFINGER"/>
</dbReference>
<dbReference type="SUPFAM" id="SSF57716">
    <property type="entry name" value="Glucocorticoid receptor-like (DNA-binding domain)"/>
    <property type="match status" value="1"/>
</dbReference>
<keyword evidence="3 9" id="KW-0862">Zinc</keyword>
<dbReference type="PROSITE" id="PS51843">
    <property type="entry name" value="NR_LBD"/>
    <property type="match status" value="1"/>
</dbReference>
<keyword evidence="1 9" id="KW-0479">Metal-binding</keyword>
<evidence type="ECO:0000259" key="11">
    <source>
        <dbReference type="PROSITE" id="PS51843"/>
    </source>
</evidence>
<keyword evidence="5 9" id="KW-0238">DNA-binding</keyword>
<proteinExistence type="inferred from homology"/>
<evidence type="ECO:0000256" key="8">
    <source>
        <dbReference type="ARBA" id="ARBA00023242"/>
    </source>
</evidence>
<dbReference type="GO" id="GO:0005634">
    <property type="term" value="C:nucleus"/>
    <property type="evidence" value="ECO:0007669"/>
    <property type="project" value="UniProtKB-SubCell"/>
</dbReference>
<evidence type="ECO:0000256" key="7">
    <source>
        <dbReference type="ARBA" id="ARBA00023170"/>
    </source>
</evidence>
<gene>
    <name evidence="12" type="ORF">PMAYCL1PPCAC_16696</name>
</gene>
<name>A0AAN5I037_9BILA</name>
<dbReference type="InterPro" id="IPR013088">
    <property type="entry name" value="Znf_NHR/GATA"/>
</dbReference>
<evidence type="ECO:0000256" key="5">
    <source>
        <dbReference type="ARBA" id="ARBA00023125"/>
    </source>
</evidence>
<evidence type="ECO:0008006" key="14">
    <source>
        <dbReference type="Google" id="ProtNLM"/>
    </source>
</evidence>
<dbReference type="Gene3D" id="1.10.565.10">
    <property type="entry name" value="Retinoid X Receptor"/>
    <property type="match status" value="1"/>
</dbReference>
<evidence type="ECO:0000256" key="3">
    <source>
        <dbReference type="ARBA" id="ARBA00022833"/>
    </source>
</evidence>
<dbReference type="PROSITE" id="PS51030">
    <property type="entry name" value="NUCLEAR_REC_DBD_2"/>
    <property type="match status" value="1"/>
</dbReference>
<dbReference type="Pfam" id="PF00105">
    <property type="entry name" value="zf-C4"/>
    <property type="match status" value="1"/>
</dbReference>
<organism evidence="12 13">
    <name type="scientific">Pristionchus mayeri</name>
    <dbReference type="NCBI Taxonomy" id="1317129"/>
    <lineage>
        <taxon>Eukaryota</taxon>
        <taxon>Metazoa</taxon>
        <taxon>Ecdysozoa</taxon>
        <taxon>Nematoda</taxon>
        <taxon>Chromadorea</taxon>
        <taxon>Rhabditida</taxon>
        <taxon>Rhabditina</taxon>
        <taxon>Diplogasteromorpha</taxon>
        <taxon>Diplogasteroidea</taxon>
        <taxon>Neodiplogasteridae</taxon>
        <taxon>Pristionchus</taxon>
    </lineage>
</organism>
<dbReference type="PANTHER" id="PTHR46011:SF6">
    <property type="entry name" value="HIGH ZINC ACTIVATED NUCLEAR RECEPTOR PROTEIN"/>
    <property type="match status" value="1"/>
</dbReference>
<dbReference type="InterPro" id="IPR035500">
    <property type="entry name" value="NHR-like_dom_sf"/>
</dbReference>
<feature type="domain" description="NR LBD" evidence="11">
    <location>
        <begin position="94"/>
        <end position="392"/>
    </location>
</feature>
<dbReference type="SUPFAM" id="SSF48508">
    <property type="entry name" value="Nuclear receptor ligand-binding domain"/>
    <property type="match status" value="1"/>
</dbReference>
<comment type="subcellular location">
    <subcellularLocation>
        <location evidence="9">Nucleus</location>
    </subcellularLocation>
</comment>
<evidence type="ECO:0000259" key="10">
    <source>
        <dbReference type="PROSITE" id="PS51030"/>
    </source>
</evidence>
<sequence>MTEPAGKLARKCLICGVPVTAAHFGMDCCRACASFFKRTKLSGKKFACRAGDRKCNIVKEDKFTCRRCRFDRCVAVGLVYEGPLRVNKKTMRDDVEASTYSLRFIFKKQTSPSTSSASEAASPSTSRASESILERIGREFDFSVERRRVQEVRILEQCDERTLVPHPTQKIYLANYKTSVLTYNVCVAETLVFFREAFPSLASLNDREKDLLFKSYIAKFSMIESHYRTRKVWGELKRYVMGSVLICVDLECTDRWLGDEEGGENRQTLLESIRSYSNTQFTLLLPMLNKAQITNKEFYALLALVLCEIDASDQLDEHVFSVVEGIQKEVLDDLQSYYKDDMGLSDFSTRLGNLMTLNHSVRECNSLFQEFFRMHTTVFDLYRSEDLIMELF</sequence>
<dbReference type="Pfam" id="PF00104">
    <property type="entry name" value="Hormone_recep"/>
    <property type="match status" value="1"/>
</dbReference>
<dbReference type="SMART" id="SM00430">
    <property type="entry name" value="HOLI"/>
    <property type="match status" value="1"/>
</dbReference>
<dbReference type="InterPro" id="IPR001628">
    <property type="entry name" value="Znf_hrmn_rcpt"/>
</dbReference>
<dbReference type="GO" id="GO:0043565">
    <property type="term" value="F:sequence-specific DNA binding"/>
    <property type="evidence" value="ECO:0007669"/>
    <property type="project" value="InterPro"/>
</dbReference>
<accession>A0AAN5I037</accession>
<evidence type="ECO:0000313" key="13">
    <source>
        <dbReference type="Proteomes" id="UP001328107"/>
    </source>
</evidence>
<dbReference type="PROSITE" id="PS00031">
    <property type="entry name" value="NUCLEAR_REC_DBD_1"/>
    <property type="match status" value="1"/>
</dbReference>
<evidence type="ECO:0000313" key="12">
    <source>
        <dbReference type="EMBL" id="GMR46501.1"/>
    </source>
</evidence>
<dbReference type="EMBL" id="BTRK01000004">
    <property type="protein sequence ID" value="GMR46501.1"/>
    <property type="molecule type" value="Genomic_DNA"/>
</dbReference>
<evidence type="ECO:0000256" key="9">
    <source>
        <dbReference type="RuleBase" id="RU004334"/>
    </source>
</evidence>